<sequence>MEKKYQVFISSTYTDMKEERQAAVTAILEAGHIPAGMELFAASNKQQMDVIKRWIDSSDIFMLILGGRYGSVEPESGKSYTQLEYEYAVTRGKPFFALYLTEAAIRLKVSGSLGADAIERNESSKLNEFRKLVLDRMCSPIEDTKDIRIQTGNSIRELAATNKLGGWVRAKSVVDAASNESAEPKIEIVTGQHAPYCTEDYFSGQHSSVVRVGIRNTGSKTLSNCKVYIERIHPSLNNASLTFLIDGSGFHLRQDDPEKLIDIAQHWQNSDKFKFSTPPSGGFFDSSVYMEDLVKRTFSLKVTATECERVAEFEIFADKSKKLHLKFLEYVN</sequence>
<evidence type="ECO:0000259" key="1">
    <source>
        <dbReference type="Pfam" id="PF13271"/>
    </source>
</evidence>
<dbReference type="AlphaFoldDB" id="A0AAW3UZH2"/>
<comment type="caution">
    <text evidence="2">The sequence shown here is derived from an EMBL/GenBank/DDBJ whole genome shotgun (WGS) entry which is preliminary data.</text>
</comment>
<dbReference type="InterPro" id="IPR025139">
    <property type="entry name" value="DUF4062"/>
</dbReference>
<gene>
    <name evidence="2" type="ORF">GGD69_004640</name>
</gene>
<evidence type="ECO:0000313" key="3">
    <source>
        <dbReference type="Proteomes" id="UP000518681"/>
    </source>
</evidence>
<dbReference type="Proteomes" id="UP000518681">
    <property type="component" value="Unassembled WGS sequence"/>
</dbReference>
<protein>
    <recommendedName>
        <fullName evidence="1">DUF4062 domain-containing protein</fullName>
    </recommendedName>
</protein>
<feature type="domain" description="DUF4062" evidence="1">
    <location>
        <begin position="6"/>
        <end position="88"/>
    </location>
</feature>
<reference evidence="2 3" key="1">
    <citation type="submission" date="2020-08" db="EMBL/GenBank/DDBJ databases">
        <title>Genomic Encyclopedia of Type Strains, Phase IV (KMG-V): Genome sequencing to study the core and pangenomes of soil and plant-associated prokaryotes.</title>
        <authorList>
            <person name="Whitman W."/>
        </authorList>
    </citation>
    <scope>NUCLEOTIDE SEQUENCE [LARGE SCALE GENOMIC DNA]</scope>
    <source>
        <strain evidence="2 3">SEMIA 4013</strain>
    </source>
</reference>
<name>A0AAW3UZH2_9BURK</name>
<accession>A0AAW3UZH2</accession>
<dbReference type="EMBL" id="JACIIK010000008">
    <property type="protein sequence ID" value="MBB6203753.1"/>
    <property type="molecule type" value="Genomic_DNA"/>
</dbReference>
<evidence type="ECO:0000313" key="2">
    <source>
        <dbReference type="EMBL" id="MBB6203753.1"/>
    </source>
</evidence>
<organism evidence="2 3">
    <name type="scientific">Paraburkholderia fungorum</name>
    <dbReference type="NCBI Taxonomy" id="134537"/>
    <lineage>
        <taxon>Bacteria</taxon>
        <taxon>Pseudomonadati</taxon>
        <taxon>Pseudomonadota</taxon>
        <taxon>Betaproteobacteria</taxon>
        <taxon>Burkholderiales</taxon>
        <taxon>Burkholderiaceae</taxon>
        <taxon>Paraburkholderia</taxon>
    </lineage>
</organism>
<proteinExistence type="predicted"/>
<dbReference type="RefSeq" id="WP_183799018.1">
    <property type="nucleotide sequence ID" value="NZ_JACIII010000008.1"/>
</dbReference>
<dbReference type="Pfam" id="PF13271">
    <property type="entry name" value="DUF4062"/>
    <property type="match status" value="1"/>
</dbReference>